<dbReference type="PROSITE" id="PS51782">
    <property type="entry name" value="LYSM"/>
    <property type="match status" value="1"/>
</dbReference>
<feature type="region of interest" description="Disordered" evidence="4">
    <location>
        <begin position="1818"/>
        <end position="1865"/>
    </location>
</feature>
<accession>A0A2G2YHS0</accession>
<dbReference type="STRING" id="4072.A0A2G2YHS0"/>
<dbReference type="InterPro" id="IPR056563">
    <property type="entry name" value="LysM3_LYK4_5"/>
</dbReference>
<evidence type="ECO:0000259" key="9">
    <source>
        <dbReference type="PROSITE" id="PS51782"/>
    </source>
</evidence>
<comment type="cofactor">
    <cofactor evidence="1">
        <name>Zn(2+)</name>
        <dbReference type="ChEBI" id="CHEBI:29105"/>
    </cofactor>
</comment>
<name>A0A2G2YHS0_CAPAN</name>
<feature type="region of interest" description="Disordered" evidence="4">
    <location>
        <begin position="2067"/>
        <end position="2096"/>
    </location>
</feature>
<evidence type="ECO:0000256" key="4">
    <source>
        <dbReference type="SAM" id="MobiDB-lite"/>
    </source>
</evidence>
<feature type="compositionally biased region" description="Basic and acidic residues" evidence="4">
    <location>
        <begin position="1821"/>
        <end position="1832"/>
    </location>
</feature>
<evidence type="ECO:0000256" key="5">
    <source>
        <dbReference type="SAM" id="Phobius"/>
    </source>
</evidence>
<dbReference type="Pfam" id="PF23446">
    <property type="entry name" value="LysM1_NFP_LYK"/>
    <property type="match status" value="1"/>
</dbReference>
<organism evidence="10 11">
    <name type="scientific">Capsicum annuum</name>
    <name type="common">Capsicum pepper</name>
    <dbReference type="NCBI Taxonomy" id="4072"/>
    <lineage>
        <taxon>Eukaryota</taxon>
        <taxon>Viridiplantae</taxon>
        <taxon>Streptophyta</taxon>
        <taxon>Embryophyta</taxon>
        <taxon>Tracheophyta</taxon>
        <taxon>Spermatophyta</taxon>
        <taxon>Magnoliopsida</taxon>
        <taxon>eudicotyledons</taxon>
        <taxon>Gunneridae</taxon>
        <taxon>Pentapetalae</taxon>
        <taxon>asterids</taxon>
        <taxon>lamiids</taxon>
        <taxon>Solanales</taxon>
        <taxon>Solanaceae</taxon>
        <taxon>Solanoideae</taxon>
        <taxon>Capsiceae</taxon>
        <taxon>Capsicum</taxon>
    </lineage>
</organism>
<feature type="region of interest" description="Disordered" evidence="4">
    <location>
        <begin position="1552"/>
        <end position="1581"/>
    </location>
</feature>
<dbReference type="InterPro" id="IPR011009">
    <property type="entry name" value="Kinase-like_dom_sf"/>
</dbReference>
<feature type="compositionally biased region" description="Basic and acidic residues" evidence="4">
    <location>
        <begin position="2270"/>
        <end position="2280"/>
    </location>
</feature>
<dbReference type="GO" id="GO:0004672">
    <property type="term" value="F:protein kinase activity"/>
    <property type="evidence" value="ECO:0007669"/>
    <property type="project" value="InterPro"/>
</dbReference>
<evidence type="ECO:0000313" key="11">
    <source>
        <dbReference type="Proteomes" id="UP000222542"/>
    </source>
</evidence>
<dbReference type="EC" id="4.2.1.1" evidence="2"/>
<dbReference type="InterPro" id="IPR000719">
    <property type="entry name" value="Prot_kinase_dom"/>
</dbReference>
<evidence type="ECO:0000256" key="2">
    <source>
        <dbReference type="ARBA" id="ARBA00012925"/>
    </source>
</evidence>
<evidence type="ECO:0000256" key="3">
    <source>
        <dbReference type="ARBA" id="ARBA00023239"/>
    </source>
</evidence>
<keyword evidence="5" id="KW-0812">Transmembrane</keyword>
<dbReference type="SMART" id="SM01057">
    <property type="entry name" value="Carb_anhydrase"/>
    <property type="match status" value="1"/>
</dbReference>
<dbReference type="GO" id="GO:0005886">
    <property type="term" value="C:plasma membrane"/>
    <property type="evidence" value="ECO:0007669"/>
    <property type="project" value="UniProtKB-ARBA"/>
</dbReference>
<feature type="region of interest" description="Disordered" evidence="4">
    <location>
        <begin position="2268"/>
        <end position="2288"/>
    </location>
</feature>
<dbReference type="Gramene" id="PHT69270">
    <property type="protein sequence ID" value="PHT69270"/>
    <property type="gene ID" value="T459_28757"/>
</dbReference>
<feature type="domain" description="LysM" evidence="9">
    <location>
        <begin position="455"/>
        <end position="499"/>
    </location>
</feature>
<feature type="compositionally biased region" description="Polar residues" evidence="4">
    <location>
        <begin position="1093"/>
        <end position="1102"/>
    </location>
</feature>
<feature type="region of interest" description="Disordered" evidence="4">
    <location>
        <begin position="2133"/>
        <end position="2156"/>
    </location>
</feature>
<dbReference type="InterPro" id="IPR001148">
    <property type="entry name" value="CA_dom"/>
</dbReference>
<feature type="compositionally biased region" description="Polar residues" evidence="4">
    <location>
        <begin position="1181"/>
        <end position="1194"/>
    </location>
</feature>
<dbReference type="InterPro" id="IPR056561">
    <property type="entry name" value="NFP_LYK_LysM1"/>
</dbReference>
<feature type="domain" description="Protein kinase" evidence="7">
    <location>
        <begin position="612"/>
        <end position="898"/>
    </location>
</feature>
<dbReference type="SUPFAM" id="SSF56112">
    <property type="entry name" value="Protein kinase-like (PK-like)"/>
    <property type="match status" value="1"/>
</dbReference>
<feature type="compositionally biased region" description="Basic and acidic residues" evidence="4">
    <location>
        <begin position="1552"/>
        <end position="1569"/>
    </location>
</feature>
<dbReference type="GO" id="GO:0031507">
    <property type="term" value="P:heterochromatin formation"/>
    <property type="evidence" value="ECO:0007669"/>
    <property type="project" value="InterPro"/>
</dbReference>
<dbReference type="InterPro" id="IPR018392">
    <property type="entry name" value="LysM"/>
</dbReference>
<feature type="transmembrane region" description="Helical" evidence="5">
    <location>
        <begin position="995"/>
        <end position="1018"/>
    </location>
</feature>
<feature type="compositionally biased region" description="Low complexity" evidence="4">
    <location>
        <begin position="1390"/>
        <end position="1404"/>
    </location>
</feature>
<evidence type="ECO:0000313" key="10">
    <source>
        <dbReference type="EMBL" id="PHT69270.1"/>
    </source>
</evidence>
<dbReference type="PANTHER" id="PTHR35116:SF2">
    <property type="entry name" value="ATP-DEPENDENT HELICASE FAMILY PROTEIN-RELATED"/>
    <property type="match status" value="1"/>
</dbReference>
<dbReference type="InterPro" id="IPR039322">
    <property type="entry name" value="MOM1"/>
</dbReference>
<feature type="region of interest" description="Disordered" evidence="4">
    <location>
        <begin position="1179"/>
        <end position="1198"/>
    </location>
</feature>
<reference evidence="10 11" key="1">
    <citation type="journal article" date="2014" name="Nat. Genet.">
        <title>Genome sequence of the hot pepper provides insights into the evolution of pungency in Capsicum species.</title>
        <authorList>
            <person name="Kim S."/>
            <person name="Park M."/>
            <person name="Yeom S.I."/>
            <person name="Kim Y.M."/>
            <person name="Lee J.M."/>
            <person name="Lee H.A."/>
            <person name="Seo E."/>
            <person name="Choi J."/>
            <person name="Cheong K."/>
            <person name="Kim K.T."/>
            <person name="Jung K."/>
            <person name="Lee G.W."/>
            <person name="Oh S.K."/>
            <person name="Bae C."/>
            <person name="Kim S.B."/>
            <person name="Lee H.Y."/>
            <person name="Kim S.Y."/>
            <person name="Kim M.S."/>
            <person name="Kang B.C."/>
            <person name="Jo Y.D."/>
            <person name="Yang H.B."/>
            <person name="Jeong H.J."/>
            <person name="Kang W.H."/>
            <person name="Kwon J.K."/>
            <person name="Shin C."/>
            <person name="Lim J.Y."/>
            <person name="Park J.H."/>
            <person name="Huh J.H."/>
            <person name="Kim J.S."/>
            <person name="Kim B.D."/>
            <person name="Cohen O."/>
            <person name="Paran I."/>
            <person name="Suh M.C."/>
            <person name="Lee S.B."/>
            <person name="Kim Y.K."/>
            <person name="Shin Y."/>
            <person name="Noh S.J."/>
            <person name="Park J."/>
            <person name="Seo Y.S."/>
            <person name="Kwon S.Y."/>
            <person name="Kim H.A."/>
            <person name="Park J.M."/>
            <person name="Kim H.J."/>
            <person name="Choi S.B."/>
            <person name="Bosland P.W."/>
            <person name="Reeves G."/>
            <person name="Jo S.H."/>
            <person name="Lee B.W."/>
            <person name="Cho H.T."/>
            <person name="Choi H.S."/>
            <person name="Lee M.S."/>
            <person name="Yu Y."/>
            <person name="Do Choi Y."/>
            <person name="Park B.S."/>
            <person name="van Deynze A."/>
            <person name="Ashrafi H."/>
            <person name="Hill T."/>
            <person name="Kim W.T."/>
            <person name="Pai H.S."/>
            <person name="Ahn H.K."/>
            <person name="Yeam I."/>
            <person name="Giovannoni J.J."/>
            <person name="Rose J.K."/>
            <person name="Sorensen I."/>
            <person name="Lee S.J."/>
            <person name="Kim R.W."/>
            <person name="Choi I.Y."/>
            <person name="Choi B.S."/>
            <person name="Lim J.S."/>
            <person name="Lee Y.H."/>
            <person name="Choi D."/>
        </authorList>
    </citation>
    <scope>NUCLEOTIDE SEQUENCE [LARGE SCALE GENOMIC DNA]</scope>
    <source>
        <strain evidence="11">cv. CM334</strain>
    </source>
</reference>
<dbReference type="InterPro" id="IPR018338">
    <property type="entry name" value="Carbonic_anhydrase_a-class_CS"/>
</dbReference>
<dbReference type="Pfam" id="PF07714">
    <property type="entry name" value="PK_Tyr_Ser-Thr"/>
    <property type="match status" value="1"/>
</dbReference>
<keyword evidence="11" id="KW-1185">Reference proteome</keyword>
<dbReference type="CDD" id="cd03124">
    <property type="entry name" value="alpha_CA_prokaryotic_like"/>
    <property type="match status" value="1"/>
</dbReference>
<dbReference type="Gene3D" id="1.10.510.10">
    <property type="entry name" value="Transferase(Phosphotransferase) domain 1"/>
    <property type="match status" value="1"/>
</dbReference>
<dbReference type="PROSITE" id="PS51144">
    <property type="entry name" value="ALPHA_CA_2"/>
    <property type="match status" value="1"/>
</dbReference>
<dbReference type="PANTHER" id="PTHR35116">
    <property type="entry name" value="HELICASE PROTEIN MOM1"/>
    <property type="match status" value="1"/>
</dbReference>
<keyword evidence="5" id="KW-0472">Membrane</keyword>
<dbReference type="GO" id="GO:0004089">
    <property type="term" value="F:carbonate dehydratase activity"/>
    <property type="evidence" value="ECO:0007669"/>
    <property type="project" value="UniProtKB-EC"/>
</dbReference>
<feature type="compositionally biased region" description="Basic and acidic residues" evidence="4">
    <location>
        <begin position="1675"/>
        <end position="1687"/>
    </location>
</feature>
<sequence>METMVPRTNKILFYSLLFFTSAFIATCHEVDDESEFSYDNKSENGPTHWGEIHPEWKICNTGKLQSPIDLLNERVEIVSNLGRLHKSYKSSSYATLLNRGHDMMLRWEGGAGHIKTNGTKYQLNQAHWHSPSEHTINGRRFDLEIHLVHESEDGKTAVVGIMYKIGRADNFLSMIESDLKALAHVKDVEKKIGIIDPKKVKFGSRKYYRYIGSLTVPPCTQDVIWTIVRKVRTITREQMKLIREAVHDGSNPRLLINGGAAPSTVPHSLVVRDNNFTIIWTCIGSSYGQQYYDSTSCHSSTTSPGTRYTCTSPNDSCQTFLVYRANQDFTTISDVAYLFGIVLNPDDHQQLLNMNNVTSSLQILEIGREVIVPIQCSCLDEFFQANITYIAPTNTSFDRVACGVFEGLVKSVTLLQENKSRRTNLSDVKGGTKLIVPVKCACPDSISGAGFDYLVTYPFISGDDTEKVSEKFKIPVEDIWRANNLSFNPTVFANTTILVPLTNEPSINFSYRDSEPPSPGFLPTQLVEKSTKNLKLKKLYISGSVVGVFLLAATLVACALYVRAVKKFKAERGKNHCSIHEGSVTSRSSPPISGPATTRTSTNSCLSPDLLAGIKYTLGEYNIDELTNATCSFREENKVSDKVYKGCVDNAEVLIKKIRFEDTRQVIDVHSRINHVNIVKLQGVCYGEDDITGSYLVFEYPSNGTLRDCLSNASVVSLKWHKRTQIAFDIATGLHYLHFCTIPPYTHMNINSKNIFLTAKWRAKLAVFGAKVGMGTTRDIGSIGSLGGWIAPEHLVHGSVSEKVDIFAFGVVLLELISGKEHVDGNFLRDSMTFLGGGGNEGGCFEQLKDFIDPCLMEDYPLAEALCLAVLAKACIEDDALHRPSMDDIIKVLARMYLYRDLSPCKIDMTYTFSVRYLYQGLSHYKNDMTVTSGVRYLYRGLSLCKNDMTITSGVLYLCRGLSHWKNGIIVTSGVQYLYRDLSLCKNGIFLSSSVGWLVTWTFTLLIKAVTCVSGIVVAQLEKLNLNVACFALLWLVLFSSLSCSFRVEVKMAIDAGSGSKSKDSNGSNSKNKFVSKGSSSFDLGKTGVSTRSSVKATSSKQMDLRPAYKRKSERLEKRPPPMPSAKKKSGRLEQQNAPSHLRRSERFSTSSVSKQLGGESSSSSIKEEKREKIVKKLTMESESVSTRNKNYTTPVDLKRKKMDSRAYRLLFKKRKKENIASDVCEDDGTDGEHGSKSQSSPLHDIDLVEPPKSQSSPLHDTDVVEPEERRMLYDEQKNLHIHLKAEIAKLFGVIKVSEVIKRMAEKFLEYIMENHRVSREPETILQAFQISVSWTAASILKEKIDKDYIFSLVKQQLKFRCTKEEANNVYLKLRSLKKMFLQRLDQNGSVSSSSRHPISPVKSVGEEPSKDSTSQAVKSTQLNVETDTIDRLQDNELSGEGTVTPTEKLRASQREKVVKEVQCGHGKRISMLEQEEKEKIEEFHRRWEKKKEVIEDECRLEIAVLRAIHGENAATKDRQKSLESKFAKKIEAHTRDKDQQLKELEAKYAATRNEEMQKVSSQRTRENSSGRGPYSGGELECSQENLNVVDSIPKTTVSDFQGDMAASDAPASSPDACDVLPVQSTNVLAASGSEEPAEITSTERASVAAAKQFNDAGNSGGSEENIVRKVPPSPKEHAGEIASDKRSRDCLEISEVSFNEAVGHDKISVQRDEVSSIDRNQTTPEELPADLPRVAAVPSSDDASSLPQNLVNLDECSRSSGDNETNNNDMPLGENQIGMQTELVSEHTINNTSEAILAGSCEQHHRVYDGVPVATHHTHRECAPQAHDERNSTPIPGSSPHATEPSRQVVSPAGGNPEPCTSVRSDVRVTNNQSSLPAVSRVHPQSTTNLCVCSTSRNTETVFQVVQRSAELPSQAISQSNTNVFFVQGSSTMPVRPVHQMANTNLVLPFHADPLHIEWEKIHKEKEQATKGLEDLKLHLRSECKKEIEVAISSISKKYDLKLQEVEAVYLLKKKELDMNQSKILMNKALADAFRFTCLDVKIPDFPVAPPGYMPHLHPVRQQQILRSSPISSSSPARQPVPARQTSISSSPVANCSVHSAETSLPPLRSSAVAGSSSSQPAAVSRSTVFSAGSRFKGPTSTPVSSSSTLPNGMTVHPRPVYVAASLRPALQNQIQPPIVQQLPVNLPDTGNASSNRGLGVGMPAIQSPSLSARELLQEMENRSRANRPNFMPPLPDIGCNFDSLDLSEFHSPGSVQGGAISSETVANKNEKSRMEKKAVSGSNGGLTKFSVGRGSFGEVSGCQRGKKKKEASEKPKGQDRSCAKASFSQRQGLYIIWPILRKRRLLQVETAPVLRETCNAIKAVKKQIQDLCNTASNVGSLFQSQGTMVYLATQGLSLFRDLNQHLTARADDNHAHVSAFLKAPFYFKRIYDMSSPDKVLRFALNQTTRSTACAGFRQFL</sequence>
<dbReference type="Gene3D" id="6.10.250.1310">
    <property type="match status" value="1"/>
</dbReference>
<dbReference type="InterPro" id="IPR036398">
    <property type="entry name" value="CA_dom_sf"/>
</dbReference>
<proteinExistence type="predicted"/>
<feature type="compositionally biased region" description="Low complexity" evidence="4">
    <location>
        <begin position="2067"/>
        <end position="2081"/>
    </location>
</feature>
<dbReference type="PROSITE" id="PS50011">
    <property type="entry name" value="PROTEIN_KINASE_DOM"/>
    <property type="match status" value="1"/>
</dbReference>
<protein>
    <recommendedName>
        <fullName evidence="2">carbonic anhydrase</fullName>
        <ecNumber evidence="2">4.2.1.1</ecNumber>
    </recommendedName>
</protein>
<keyword evidence="3" id="KW-0456">Lyase</keyword>
<feature type="region of interest" description="Disordered" evidence="4">
    <location>
        <begin position="1093"/>
        <end position="1171"/>
    </location>
</feature>
<feature type="region of interest" description="Disordered" evidence="4">
    <location>
        <begin position="580"/>
        <end position="601"/>
    </location>
</feature>
<feature type="transmembrane region" description="Helical" evidence="5">
    <location>
        <begin position="1024"/>
        <end position="1042"/>
    </location>
</feature>
<keyword evidence="5" id="KW-1133">Transmembrane helix</keyword>
<feature type="region of interest" description="Disordered" evidence="4">
    <location>
        <begin position="1388"/>
        <end position="1420"/>
    </location>
</feature>
<dbReference type="InterPro" id="IPR001245">
    <property type="entry name" value="Ser-Thr/Tyr_kinase_cat_dom"/>
</dbReference>
<reference evidence="10 11" key="2">
    <citation type="journal article" date="2017" name="Genome Biol.">
        <title>New reference genome sequences of hot pepper reveal the massive evolution of plant disease-resistance genes by retroduplication.</title>
        <authorList>
            <person name="Kim S."/>
            <person name="Park J."/>
            <person name="Yeom S.I."/>
            <person name="Kim Y.M."/>
            <person name="Seo E."/>
            <person name="Kim K.T."/>
            <person name="Kim M.S."/>
            <person name="Lee J.M."/>
            <person name="Cheong K."/>
            <person name="Shin H.S."/>
            <person name="Kim S.B."/>
            <person name="Han K."/>
            <person name="Lee J."/>
            <person name="Park M."/>
            <person name="Lee H.A."/>
            <person name="Lee H.Y."/>
            <person name="Lee Y."/>
            <person name="Oh S."/>
            <person name="Lee J.H."/>
            <person name="Choi E."/>
            <person name="Choi E."/>
            <person name="Lee S.E."/>
            <person name="Jeon J."/>
            <person name="Kim H."/>
            <person name="Choi G."/>
            <person name="Song H."/>
            <person name="Lee J."/>
            <person name="Lee S.C."/>
            <person name="Kwon J.K."/>
            <person name="Lee H.Y."/>
            <person name="Koo N."/>
            <person name="Hong Y."/>
            <person name="Kim R.W."/>
            <person name="Kang W.H."/>
            <person name="Huh J.H."/>
            <person name="Kang B.C."/>
            <person name="Yang T.J."/>
            <person name="Lee Y.H."/>
            <person name="Bennetzen J.L."/>
            <person name="Choi D."/>
        </authorList>
    </citation>
    <scope>NUCLEOTIDE SEQUENCE [LARGE SCALE GENOMIC DNA]</scope>
    <source>
        <strain evidence="11">cv. CM334</strain>
    </source>
</reference>
<dbReference type="InterPro" id="IPR056562">
    <property type="entry name" value="LysM2_CERK1_LYK3_4_5"/>
</dbReference>
<dbReference type="InterPro" id="IPR041891">
    <property type="entry name" value="Alpha_CA_prokaryot-like"/>
</dbReference>
<feature type="region of interest" description="Disordered" evidence="4">
    <location>
        <begin position="2301"/>
        <end position="2324"/>
    </location>
</feature>
<dbReference type="Pfam" id="PF00194">
    <property type="entry name" value="Carb_anhydrase"/>
    <property type="match status" value="1"/>
</dbReference>
<feature type="region of interest" description="Disordered" evidence="4">
    <location>
        <begin position="1655"/>
        <end position="1687"/>
    </location>
</feature>
<comment type="caution">
    <text evidence="10">The sequence shown here is derived from an EMBL/GenBank/DDBJ whole genome shotgun (WGS) entry which is preliminary data.</text>
</comment>
<feature type="signal peptide" evidence="6">
    <location>
        <begin position="1"/>
        <end position="27"/>
    </location>
</feature>
<feature type="region of interest" description="Disordered" evidence="4">
    <location>
        <begin position="1223"/>
        <end position="1266"/>
    </location>
</feature>
<dbReference type="Gene3D" id="3.10.200.10">
    <property type="entry name" value="Alpha carbonic anhydrase"/>
    <property type="match status" value="1"/>
</dbReference>
<evidence type="ECO:0000256" key="6">
    <source>
        <dbReference type="SAM" id="SignalP"/>
    </source>
</evidence>
<keyword evidence="6" id="KW-0732">Signal</keyword>
<dbReference type="Pfam" id="PF23472">
    <property type="entry name" value="LysM2_CERK1_LYK3_4_5"/>
    <property type="match status" value="1"/>
</dbReference>
<dbReference type="PROSITE" id="PS00162">
    <property type="entry name" value="ALPHA_CA_1"/>
    <property type="match status" value="1"/>
</dbReference>
<gene>
    <name evidence="10" type="ORF">T459_28757</name>
</gene>
<dbReference type="GO" id="GO:0005524">
    <property type="term" value="F:ATP binding"/>
    <property type="evidence" value="ECO:0007669"/>
    <property type="project" value="InterPro"/>
</dbReference>
<dbReference type="Proteomes" id="UP000222542">
    <property type="component" value="Unassembled WGS sequence"/>
</dbReference>
<feature type="compositionally biased region" description="Polar residues" evidence="4">
    <location>
        <begin position="2085"/>
        <end position="2096"/>
    </location>
</feature>
<feature type="compositionally biased region" description="Polar residues" evidence="4">
    <location>
        <begin position="583"/>
        <end position="601"/>
    </location>
</feature>
<feature type="compositionally biased region" description="Low complexity" evidence="4">
    <location>
        <begin position="2140"/>
        <end position="2152"/>
    </location>
</feature>
<dbReference type="SUPFAM" id="SSF51069">
    <property type="entry name" value="Carbonic anhydrase"/>
    <property type="match status" value="1"/>
</dbReference>
<evidence type="ECO:0000256" key="1">
    <source>
        <dbReference type="ARBA" id="ARBA00001947"/>
    </source>
</evidence>
<dbReference type="InterPro" id="IPR056882">
    <property type="entry name" value="MOM1_dom"/>
</dbReference>
<dbReference type="Pfam" id="PF23473">
    <property type="entry name" value="LysM3_LYK4_5"/>
    <property type="match status" value="1"/>
</dbReference>
<evidence type="ECO:0000259" key="7">
    <source>
        <dbReference type="PROSITE" id="PS50011"/>
    </source>
</evidence>
<feature type="compositionally biased region" description="Basic and acidic residues" evidence="4">
    <location>
        <begin position="2312"/>
        <end position="2324"/>
    </location>
</feature>
<evidence type="ECO:0000259" key="8">
    <source>
        <dbReference type="PROSITE" id="PS51144"/>
    </source>
</evidence>
<feature type="transmembrane region" description="Helical" evidence="5">
    <location>
        <begin position="539"/>
        <end position="562"/>
    </location>
</feature>
<dbReference type="EMBL" id="AYRZ02000011">
    <property type="protein sequence ID" value="PHT69270.1"/>
    <property type="molecule type" value="Genomic_DNA"/>
</dbReference>
<feature type="domain" description="Alpha-carbonic anhydrase" evidence="8">
    <location>
        <begin position="34"/>
        <end position="278"/>
    </location>
</feature>
<dbReference type="Gene3D" id="3.30.200.20">
    <property type="entry name" value="Phosphorylase Kinase, domain 1"/>
    <property type="match status" value="1"/>
</dbReference>
<feature type="compositionally biased region" description="Low complexity" evidence="4">
    <location>
        <begin position="1151"/>
        <end position="1165"/>
    </location>
</feature>
<dbReference type="GO" id="GO:0008270">
    <property type="term" value="F:zinc ion binding"/>
    <property type="evidence" value="ECO:0007669"/>
    <property type="project" value="InterPro"/>
</dbReference>
<dbReference type="Pfam" id="PF25029">
    <property type="entry name" value="MOM1"/>
    <property type="match status" value="1"/>
</dbReference>
<feature type="chain" id="PRO_5013760706" description="carbonic anhydrase" evidence="6">
    <location>
        <begin position="28"/>
        <end position="2462"/>
    </location>
</feature>